<dbReference type="OrthoDB" id="9793451at2"/>
<dbReference type="SUPFAM" id="SSF51215">
    <property type="entry name" value="Regulatory protein AraC"/>
    <property type="match status" value="1"/>
</dbReference>
<evidence type="ECO:0000313" key="6">
    <source>
        <dbReference type="Proteomes" id="UP000198748"/>
    </source>
</evidence>
<dbReference type="SUPFAM" id="SSF46689">
    <property type="entry name" value="Homeodomain-like"/>
    <property type="match status" value="1"/>
</dbReference>
<dbReference type="STRING" id="659014.SAMN04487996_119162"/>
<keyword evidence="6" id="KW-1185">Reference proteome</keyword>
<evidence type="ECO:0000313" key="5">
    <source>
        <dbReference type="EMBL" id="SDG52955.1"/>
    </source>
</evidence>
<dbReference type="GO" id="GO:0043565">
    <property type="term" value="F:sequence-specific DNA binding"/>
    <property type="evidence" value="ECO:0007669"/>
    <property type="project" value="InterPro"/>
</dbReference>
<evidence type="ECO:0000256" key="3">
    <source>
        <dbReference type="ARBA" id="ARBA00023163"/>
    </source>
</evidence>
<evidence type="ECO:0000256" key="1">
    <source>
        <dbReference type="ARBA" id="ARBA00023015"/>
    </source>
</evidence>
<dbReference type="Pfam" id="PF12833">
    <property type="entry name" value="HTH_18"/>
    <property type="match status" value="1"/>
</dbReference>
<keyword evidence="3" id="KW-0804">Transcription</keyword>
<evidence type="ECO:0000256" key="2">
    <source>
        <dbReference type="ARBA" id="ARBA00023125"/>
    </source>
</evidence>
<dbReference type="PROSITE" id="PS01124">
    <property type="entry name" value="HTH_ARAC_FAMILY_2"/>
    <property type="match status" value="1"/>
</dbReference>
<name>A0A1G7UZB6_9BACT</name>
<sequence length="283" mass="32460">MPKKSIPLHYLSNDSGLGISLHRIDRINRMNAAHMDAHRDNHGNFFFQEDGHARLMVDFREIELKGSGVFCIMPGQVHYPLETEGSYGWFLGVDMSLLDEHHRAVVDEYALHGFPVSLDAAQADLLMRSLHLLLEFYQAPSQYGQPVLQSMLKTCLGIFTSLFEKEILQRTVQTRPSAITSQFRKLLSQHFKTVKSPSDYAGMLSITSSYLNEVVKETSGQPVSHWIQNEVMMEAKRLLYYTDLSIKEVAFGLGYEDHTYFSRLFRKVAGKSAGQFREEYRRQ</sequence>
<dbReference type="RefSeq" id="WP_090156349.1">
    <property type="nucleotide sequence ID" value="NZ_FNAN01000019.1"/>
</dbReference>
<protein>
    <submittedName>
        <fullName evidence="5">AraC-type DNA-binding protein</fullName>
    </submittedName>
</protein>
<gene>
    <name evidence="5" type="ORF">SAMN04487996_119162</name>
</gene>
<dbReference type="PANTHER" id="PTHR43280">
    <property type="entry name" value="ARAC-FAMILY TRANSCRIPTIONAL REGULATOR"/>
    <property type="match status" value="1"/>
</dbReference>
<dbReference type="EMBL" id="FNAN01000019">
    <property type="protein sequence ID" value="SDG52955.1"/>
    <property type="molecule type" value="Genomic_DNA"/>
</dbReference>
<dbReference type="SMART" id="SM00342">
    <property type="entry name" value="HTH_ARAC"/>
    <property type="match status" value="1"/>
</dbReference>
<dbReference type="InterPro" id="IPR018060">
    <property type="entry name" value="HTH_AraC"/>
</dbReference>
<organism evidence="5 6">
    <name type="scientific">Dyadobacter soli</name>
    <dbReference type="NCBI Taxonomy" id="659014"/>
    <lineage>
        <taxon>Bacteria</taxon>
        <taxon>Pseudomonadati</taxon>
        <taxon>Bacteroidota</taxon>
        <taxon>Cytophagia</taxon>
        <taxon>Cytophagales</taxon>
        <taxon>Spirosomataceae</taxon>
        <taxon>Dyadobacter</taxon>
    </lineage>
</organism>
<dbReference type="Gene3D" id="1.10.10.60">
    <property type="entry name" value="Homeodomain-like"/>
    <property type="match status" value="1"/>
</dbReference>
<dbReference type="Proteomes" id="UP000198748">
    <property type="component" value="Unassembled WGS sequence"/>
</dbReference>
<dbReference type="InterPro" id="IPR037923">
    <property type="entry name" value="HTH-like"/>
</dbReference>
<dbReference type="AlphaFoldDB" id="A0A1G7UZB6"/>
<dbReference type="GO" id="GO:0003700">
    <property type="term" value="F:DNA-binding transcription factor activity"/>
    <property type="evidence" value="ECO:0007669"/>
    <property type="project" value="InterPro"/>
</dbReference>
<proteinExistence type="predicted"/>
<keyword evidence="1" id="KW-0805">Transcription regulation</keyword>
<dbReference type="PANTHER" id="PTHR43280:SF32">
    <property type="entry name" value="TRANSCRIPTIONAL REGULATORY PROTEIN"/>
    <property type="match status" value="1"/>
</dbReference>
<reference evidence="6" key="1">
    <citation type="submission" date="2016-10" db="EMBL/GenBank/DDBJ databases">
        <authorList>
            <person name="Varghese N."/>
            <person name="Submissions S."/>
        </authorList>
    </citation>
    <scope>NUCLEOTIDE SEQUENCE [LARGE SCALE GENOMIC DNA]</scope>
    <source>
        <strain evidence="6">DSM 25329</strain>
    </source>
</reference>
<dbReference type="InterPro" id="IPR009057">
    <property type="entry name" value="Homeodomain-like_sf"/>
</dbReference>
<evidence type="ECO:0000259" key="4">
    <source>
        <dbReference type="PROSITE" id="PS01124"/>
    </source>
</evidence>
<keyword evidence="2 5" id="KW-0238">DNA-binding</keyword>
<feature type="domain" description="HTH araC/xylS-type" evidence="4">
    <location>
        <begin position="181"/>
        <end position="279"/>
    </location>
</feature>
<accession>A0A1G7UZB6</accession>